<evidence type="ECO:0000313" key="3">
    <source>
        <dbReference type="Proteomes" id="UP000319700"/>
    </source>
</evidence>
<keyword evidence="1" id="KW-0472">Membrane</keyword>
<organism evidence="2 3">
    <name type="scientific">Flavobacterium pectinovorum</name>
    <dbReference type="NCBI Taxonomy" id="29533"/>
    <lineage>
        <taxon>Bacteria</taxon>
        <taxon>Pseudomonadati</taxon>
        <taxon>Bacteroidota</taxon>
        <taxon>Flavobacteriia</taxon>
        <taxon>Flavobacteriales</taxon>
        <taxon>Flavobacteriaceae</taxon>
        <taxon>Flavobacterium</taxon>
    </lineage>
</organism>
<dbReference type="AlphaFoldDB" id="A0A502EQA8"/>
<dbReference type="RefSeq" id="WP_140508689.1">
    <property type="nucleotide sequence ID" value="NZ_RCZH01000010.1"/>
</dbReference>
<sequence>MEETTELAKNVVVNYKDVTSWILLGVIILTGIIRYFQSVKLSNTIETFKAELTKKEIKFTRHTELQIECLKKMYDLVVAYHYSFTNFTKPSYLSHNLLKSNLTRFQETYALTIQYCHRNRILLTDEITAQAKVLQEKSEKIERVCITEYNILIEREDEGGSQTDMQQLYGTSENEIETTSHAVKRINENADVKTFEGEIVKLRALIENYFKQLVG</sequence>
<keyword evidence="1" id="KW-1133">Transmembrane helix</keyword>
<dbReference type="EMBL" id="RCZH01000010">
    <property type="protein sequence ID" value="TPG38381.1"/>
    <property type="molecule type" value="Genomic_DNA"/>
</dbReference>
<feature type="transmembrane region" description="Helical" evidence="1">
    <location>
        <begin position="18"/>
        <end position="36"/>
    </location>
</feature>
<comment type="caution">
    <text evidence="2">The sequence shown here is derived from an EMBL/GenBank/DDBJ whole genome shotgun (WGS) entry which is preliminary data.</text>
</comment>
<name>A0A502EQA8_9FLAO</name>
<gene>
    <name evidence="2" type="ORF">EAH81_15725</name>
</gene>
<evidence type="ECO:0000313" key="2">
    <source>
        <dbReference type="EMBL" id="TPG38381.1"/>
    </source>
</evidence>
<protein>
    <submittedName>
        <fullName evidence="2">Uncharacterized protein</fullName>
    </submittedName>
</protein>
<dbReference type="OrthoDB" id="1440396at2"/>
<dbReference type="Proteomes" id="UP000319700">
    <property type="component" value="Unassembled WGS sequence"/>
</dbReference>
<evidence type="ECO:0000256" key="1">
    <source>
        <dbReference type="SAM" id="Phobius"/>
    </source>
</evidence>
<reference evidence="2 3" key="1">
    <citation type="journal article" date="2019" name="Environ. Microbiol.">
        <title>Species interactions and distinct microbial communities in high Arctic permafrost affected cryosols are associated with the CH4 and CO2 gas fluxes.</title>
        <authorList>
            <person name="Altshuler I."/>
            <person name="Hamel J."/>
            <person name="Turney S."/>
            <person name="Magnuson E."/>
            <person name="Levesque R."/>
            <person name="Greer C."/>
            <person name="Whyte L.G."/>
        </authorList>
    </citation>
    <scope>NUCLEOTIDE SEQUENCE [LARGE SCALE GENOMIC DNA]</scope>
    <source>
        <strain evidence="2 3">42</strain>
    </source>
</reference>
<accession>A0A502EQA8</accession>
<keyword evidence="3" id="KW-1185">Reference proteome</keyword>
<keyword evidence="1" id="KW-0812">Transmembrane</keyword>
<proteinExistence type="predicted"/>